<keyword evidence="9" id="KW-0464">Manganese</keyword>
<comment type="cofactor">
    <cofactor evidence="1">
        <name>Mn(2+)</name>
        <dbReference type="ChEBI" id="CHEBI:29035"/>
    </cofactor>
</comment>
<reference evidence="12 13" key="1">
    <citation type="submission" date="2023-09" db="EMBL/GenBank/DDBJ databases">
        <title>Pyrofollis japonicus gen. nov. sp. nov., a novel member of the family Pyrodictiaceae isolated from the Iheya North hydrothermal field.</title>
        <authorList>
            <person name="Miyazaki U."/>
            <person name="Sanari M."/>
            <person name="Tame A."/>
            <person name="Kitajima M."/>
            <person name="Okamoto A."/>
            <person name="Sawayama S."/>
            <person name="Miyazaki J."/>
            <person name="Takai K."/>
            <person name="Nakagawa S."/>
        </authorList>
    </citation>
    <scope>NUCLEOTIDE SEQUENCE [LARGE SCALE GENOMIC DNA]</scope>
    <source>
        <strain evidence="12 13">AV2</strain>
    </source>
</reference>
<dbReference type="Gene3D" id="3.30.470.20">
    <property type="entry name" value="ATP-grasp fold, B domain"/>
    <property type="match status" value="1"/>
</dbReference>
<dbReference type="SUPFAM" id="SSF56059">
    <property type="entry name" value="Glutathione synthetase ATP-binding domain-like"/>
    <property type="match status" value="1"/>
</dbReference>
<evidence type="ECO:0000259" key="11">
    <source>
        <dbReference type="PROSITE" id="PS50975"/>
    </source>
</evidence>
<keyword evidence="4" id="KW-0479">Metal-binding</keyword>
<dbReference type="Proteomes" id="UP001341135">
    <property type="component" value="Chromosome"/>
</dbReference>
<dbReference type="InterPro" id="IPR013815">
    <property type="entry name" value="ATP_grasp_subdomain_1"/>
</dbReference>
<dbReference type="PANTHER" id="PTHR38147">
    <property type="entry name" value="5-FORMAMINOIMIDAZOLE-4-CARBOXAMIDE-1-(BETA)-D-RIBOFURANOSYL 5'-MONOPHOSPHATE SYNTHETASE-RELATED"/>
    <property type="match status" value="1"/>
</dbReference>
<evidence type="ECO:0000256" key="6">
    <source>
        <dbReference type="ARBA" id="ARBA00022755"/>
    </source>
</evidence>
<protein>
    <submittedName>
        <fullName evidence="12">Formate--phosphoribosylaminoimidazolecarboxamide ligase</fullName>
    </submittedName>
</protein>
<evidence type="ECO:0000256" key="3">
    <source>
        <dbReference type="ARBA" id="ARBA00022598"/>
    </source>
</evidence>
<dbReference type="InterPro" id="IPR011761">
    <property type="entry name" value="ATP-grasp"/>
</dbReference>
<gene>
    <name evidence="12" type="ORF">PABY_24630</name>
</gene>
<evidence type="ECO:0000256" key="4">
    <source>
        <dbReference type="ARBA" id="ARBA00022723"/>
    </source>
</evidence>
<evidence type="ECO:0000256" key="7">
    <source>
        <dbReference type="ARBA" id="ARBA00022840"/>
    </source>
</evidence>
<sequence>MARGRSPGQEVARGYDPGRVRLAVPASHSALQLLRGARDEGVEAILIAHRRYYDAIYSRFPWLYSRAVVVESWRDLLAPSVVEQLREANAVLVPHASLIEYVGVETLLSLELPVLGNRYLLEIEASWDRKLSLLEDAGIDTPRRFSSPREAAEAGVPVIVKLPGAKGGRGYRLAAPRDVEKVAAELEKQGYRPGDLVLQEYVVGVRLYSHYFNSLVHGRVELLGMDIRLESNVDGLARVPPRLQEELGLEPSYTVVANMPIVARESLLARVLDYGERFARAVERATGYPAAGPYSLEGIVTESLEYKIFEFSGRIVAGTNVYTGLQTPYASLYWEDPMYMGRRIARELREAAEKGILEKIIT</sequence>
<dbReference type="SUPFAM" id="SSF52440">
    <property type="entry name" value="PreATP-grasp domain"/>
    <property type="match status" value="1"/>
</dbReference>
<evidence type="ECO:0000256" key="2">
    <source>
        <dbReference type="ARBA" id="ARBA00001946"/>
    </source>
</evidence>
<feature type="domain" description="ATP-grasp" evidence="11">
    <location>
        <begin position="131"/>
        <end position="353"/>
    </location>
</feature>
<keyword evidence="3 12" id="KW-0436">Ligase</keyword>
<dbReference type="Pfam" id="PF06849">
    <property type="entry name" value="DUF1246"/>
    <property type="match status" value="1"/>
</dbReference>
<dbReference type="RefSeq" id="WP_338250660.1">
    <property type="nucleotide sequence ID" value="NZ_AP028907.1"/>
</dbReference>
<dbReference type="EMBL" id="AP028907">
    <property type="protein sequence ID" value="BES82896.1"/>
    <property type="molecule type" value="Genomic_DNA"/>
</dbReference>
<dbReference type="PIRSF" id="PIRSF004602">
    <property type="entry name" value="ATPgrasp_PurP"/>
    <property type="match status" value="1"/>
</dbReference>
<accession>A0ABM8J0B4</accession>
<evidence type="ECO:0000256" key="5">
    <source>
        <dbReference type="ARBA" id="ARBA00022741"/>
    </source>
</evidence>
<dbReference type="InterPro" id="IPR010672">
    <property type="entry name" value="IMP_biosynth_PurP_N"/>
</dbReference>
<keyword evidence="8" id="KW-0460">Magnesium</keyword>
<keyword evidence="7 10" id="KW-0067">ATP-binding</keyword>
<dbReference type="PANTHER" id="PTHR38147:SF2">
    <property type="entry name" value="5-FORMAMINOIMIDAZOLE-4-CARBOXAMIDE-1-(BETA)-D-RIBOFURANOSYL 5'-MONOPHOSPHATE SYNTHETASE"/>
    <property type="match status" value="1"/>
</dbReference>
<dbReference type="PROSITE" id="PS50975">
    <property type="entry name" value="ATP_GRASP"/>
    <property type="match status" value="1"/>
</dbReference>
<dbReference type="InterPro" id="IPR009720">
    <property type="entry name" value="IMP_biosynth_PurP_C"/>
</dbReference>
<proteinExistence type="predicted"/>
<evidence type="ECO:0000256" key="8">
    <source>
        <dbReference type="ARBA" id="ARBA00022842"/>
    </source>
</evidence>
<keyword evidence="6" id="KW-0658">Purine biosynthesis</keyword>
<evidence type="ECO:0000313" key="12">
    <source>
        <dbReference type="EMBL" id="BES82896.1"/>
    </source>
</evidence>
<dbReference type="Gene3D" id="3.40.50.20">
    <property type="match status" value="1"/>
</dbReference>
<evidence type="ECO:0000256" key="10">
    <source>
        <dbReference type="PROSITE-ProRule" id="PRU00409"/>
    </source>
</evidence>
<keyword evidence="5 10" id="KW-0547">Nucleotide-binding</keyword>
<evidence type="ECO:0000313" key="13">
    <source>
        <dbReference type="Proteomes" id="UP001341135"/>
    </source>
</evidence>
<dbReference type="Pfam" id="PF06973">
    <property type="entry name" value="DUF1297"/>
    <property type="match status" value="1"/>
</dbReference>
<dbReference type="GO" id="GO:0016874">
    <property type="term" value="F:ligase activity"/>
    <property type="evidence" value="ECO:0007669"/>
    <property type="project" value="UniProtKB-KW"/>
</dbReference>
<name>A0ABM8J0B4_9CREN</name>
<evidence type="ECO:0000256" key="9">
    <source>
        <dbReference type="ARBA" id="ARBA00023211"/>
    </source>
</evidence>
<organism evidence="12 13">
    <name type="scientific">Pyrodictium abyssi</name>
    <dbReference type="NCBI Taxonomy" id="54256"/>
    <lineage>
        <taxon>Archaea</taxon>
        <taxon>Thermoproteota</taxon>
        <taxon>Thermoprotei</taxon>
        <taxon>Desulfurococcales</taxon>
        <taxon>Pyrodictiaceae</taxon>
        <taxon>Pyrodictium</taxon>
    </lineage>
</organism>
<comment type="cofactor">
    <cofactor evidence="2">
        <name>Mg(2+)</name>
        <dbReference type="ChEBI" id="CHEBI:18420"/>
    </cofactor>
</comment>
<dbReference type="GeneID" id="89290463"/>
<evidence type="ECO:0000256" key="1">
    <source>
        <dbReference type="ARBA" id="ARBA00001936"/>
    </source>
</evidence>
<keyword evidence="13" id="KW-1185">Reference proteome</keyword>
<dbReference type="InterPro" id="IPR016185">
    <property type="entry name" value="PreATP-grasp_dom_sf"/>
</dbReference>
<dbReference type="Gene3D" id="3.30.1490.20">
    <property type="entry name" value="ATP-grasp fold, A domain"/>
    <property type="match status" value="1"/>
</dbReference>
<dbReference type="InterPro" id="IPR023656">
    <property type="entry name" value="IMP_biosynth_PurP"/>
</dbReference>